<dbReference type="SMART" id="SM00740">
    <property type="entry name" value="PASTA"/>
    <property type="match status" value="1"/>
</dbReference>
<accession>A0ABU7RPX8</accession>
<feature type="compositionally biased region" description="Basic and acidic residues" evidence="1">
    <location>
        <begin position="1"/>
        <end position="12"/>
    </location>
</feature>
<sequence length="291" mass="29361">MADDPHKFRGPPEPDDDGPDAAGGATKETQPVPPGAAETQVVPPGPAQTQPVPPGAAETQVVPPGPAETQVIRPGSAQTRATTRPGPAEETRAAPTREPAWAGRAEVPVRRAYDPGAPTPTDWSYSEEQDGRRWWLPILVGVIGLVLLAVLLVAGWVIVDSVRRGTPGPPTATPSAATSGATSAPTSAPPTTAAPTTPSATPATAVSVPPLVGLPESAAIALLEQLGLTPELRFEPSDEPAGTVLATEPEEGAEVTPGDVVVLVIAEPEPPTPPATTGAVPTAPTGPTPNG</sequence>
<feature type="region of interest" description="Disordered" evidence="1">
    <location>
        <begin position="164"/>
        <end position="203"/>
    </location>
</feature>
<protein>
    <submittedName>
        <fullName evidence="4">PASTA domain-containing protein</fullName>
    </submittedName>
</protein>
<dbReference type="CDD" id="cd06577">
    <property type="entry name" value="PASTA_pknB"/>
    <property type="match status" value="1"/>
</dbReference>
<evidence type="ECO:0000313" key="4">
    <source>
        <dbReference type="EMBL" id="MEE6258555.1"/>
    </source>
</evidence>
<keyword evidence="2" id="KW-0812">Transmembrane</keyword>
<feature type="compositionally biased region" description="Low complexity" evidence="1">
    <location>
        <begin position="173"/>
        <end position="203"/>
    </location>
</feature>
<dbReference type="Gene3D" id="3.30.10.20">
    <property type="match status" value="1"/>
</dbReference>
<dbReference type="PROSITE" id="PS51178">
    <property type="entry name" value="PASTA"/>
    <property type="match status" value="1"/>
</dbReference>
<comment type="caution">
    <text evidence="4">The sequence shown here is derived from an EMBL/GenBank/DDBJ whole genome shotgun (WGS) entry which is preliminary data.</text>
</comment>
<feature type="region of interest" description="Disordered" evidence="1">
    <location>
        <begin position="233"/>
        <end position="291"/>
    </location>
</feature>
<dbReference type="Pfam" id="PF03793">
    <property type="entry name" value="PASTA"/>
    <property type="match status" value="1"/>
</dbReference>
<organism evidence="4 5">
    <name type="scientific">Plantactinospora sonchi</name>
    <dbReference type="NCBI Taxonomy" id="1544735"/>
    <lineage>
        <taxon>Bacteria</taxon>
        <taxon>Bacillati</taxon>
        <taxon>Actinomycetota</taxon>
        <taxon>Actinomycetes</taxon>
        <taxon>Micromonosporales</taxon>
        <taxon>Micromonosporaceae</taxon>
        <taxon>Plantactinospora</taxon>
    </lineage>
</organism>
<feature type="domain" description="PASTA" evidence="3">
    <location>
        <begin position="201"/>
        <end position="267"/>
    </location>
</feature>
<reference evidence="4 5" key="1">
    <citation type="submission" date="2024-01" db="EMBL/GenBank/DDBJ databases">
        <title>Genome insights into Plantactinospora sonchi sp. nov.</title>
        <authorList>
            <person name="Wang L."/>
        </authorList>
    </citation>
    <scope>NUCLEOTIDE SEQUENCE [LARGE SCALE GENOMIC DNA]</scope>
    <source>
        <strain evidence="4 5">NEAU-QY2</strain>
    </source>
</reference>
<keyword evidence="2" id="KW-0472">Membrane</keyword>
<feature type="transmembrane region" description="Helical" evidence="2">
    <location>
        <begin position="134"/>
        <end position="159"/>
    </location>
</feature>
<dbReference type="RefSeq" id="WP_331213655.1">
    <property type="nucleotide sequence ID" value="NZ_JAZGQK010000006.1"/>
</dbReference>
<evidence type="ECO:0000256" key="1">
    <source>
        <dbReference type="SAM" id="MobiDB-lite"/>
    </source>
</evidence>
<evidence type="ECO:0000313" key="5">
    <source>
        <dbReference type="Proteomes" id="UP001332243"/>
    </source>
</evidence>
<name>A0ABU7RPX8_9ACTN</name>
<keyword evidence="5" id="KW-1185">Reference proteome</keyword>
<proteinExistence type="predicted"/>
<keyword evidence="2" id="KW-1133">Transmembrane helix</keyword>
<feature type="region of interest" description="Disordered" evidence="1">
    <location>
        <begin position="1"/>
        <end position="106"/>
    </location>
</feature>
<feature type="compositionally biased region" description="Pro residues" evidence="1">
    <location>
        <begin position="43"/>
        <end position="54"/>
    </location>
</feature>
<gene>
    <name evidence="4" type="ORF">V1633_08635</name>
</gene>
<dbReference type="EMBL" id="JAZGQK010000006">
    <property type="protein sequence ID" value="MEE6258555.1"/>
    <property type="molecule type" value="Genomic_DNA"/>
</dbReference>
<dbReference type="Proteomes" id="UP001332243">
    <property type="component" value="Unassembled WGS sequence"/>
</dbReference>
<evidence type="ECO:0000256" key="2">
    <source>
        <dbReference type="SAM" id="Phobius"/>
    </source>
</evidence>
<evidence type="ECO:0000259" key="3">
    <source>
        <dbReference type="PROSITE" id="PS51178"/>
    </source>
</evidence>
<dbReference type="InterPro" id="IPR005543">
    <property type="entry name" value="PASTA_dom"/>
</dbReference>